<evidence type="ECO:0000313" key="4">
    <source>
        <dbReference type="EMBL" id="KPM36439.1"/>
    </source>
</evidence>
<dbReference type="Proteomes" id="UP000050424">
    <property type="component" value="Unassembled WGS sequence"/>
</dbReference>
<dbReference type="AlphaFoldDB" id="A0A0P7AQP2"/>
<feature type="region of interest" description="Disordered" evidence="2">
    <location>
        <begin position="245"/>
        <end position="271"/>
    </location>
</feature>
<organism evidence="4 5">
    <name type="scientific">Neonectria ditissima</name>
    <dbReference type="NCBI Taxonomy" id="78410"/>
    <lineage>
        <taxon>Eukaryota</taxon>
        <taxon>Fungi</taxon>
        <taxon>Dikarya</taxon>
        <taxon>Ascomycota</taxon>
        <taxon>Pezizomycotina</taxon>
        <taxon>Sordariomycetes</taxon>
        <taxon>Hypocreomycetidae</taxon>
        <taxon>Hypocreales</taxon>
        <taxon>Nectriaceae</taxon>
        <taxon>Neonectria</taxon>
    </lineage>
</organism>
<keyword evidence="5" id="KW-1185">Reference proteome</keyword>
<protein>
    <recommendedName>
        <fullName evidence="3">C3H1-type domain-containing protein</fullName>
    </recommendedName>
</protein>
<evidence type="ECO:0000256" key="2">
    <source>
        <dbReference type="SAM" id="MobiDB-lite"/>
    </source>
</evidence>
<feature type="compositionally biased region" description="Low complexity" evidence="2">
    <location>
        <begin position="325"/>
        <end position="340"/>
    </location>
</feature>
<reference evidence="4 5" key="1">
    <citation type="submission" date="2015-09" db="EMBL/GenBank/DDBJ databases">
        <title>Draft genome of a European isolate of the apple canker pathogen Neonectria ditissima.</title>
        <authorList>
            <person name="Gomez-Cortecero A."/>
            <person name="Harrison R.J."/>
            <person name="Armitage A.D."/>
        </authorList>
    </citation>
    <scope>NUCLEOTIDE SEQUENCE [LARGE SCALE GENOMIC DNA]</scope>
    <source>
        <strain evidence="4 5">R09/05</strain>
    </source>
</reference>
<dbReference type="EMBL" id="LKCW01000203">
    <property type="protein sequence ID" value="KPM36439.1"/>
    <property type="molecule type" value="Genomic_DNA"/>
</dbReference>
<feature type="compositionally biased region" description="Polar residues" evidence="2">
    <location>
        <begin position="52"/>
        <end position="64"/>
    </location>
</feature>
<dbReference type="GO" id="GO:0008270">
    <property type="term" value="F:zinc ion binding"/>
    <property type="evidence" value="ECO:0007669"/>
    <property type="project" value="UniProtKB-KW"/>
</dbReference>
<evidence type="ECO:0000313" key="5">
    <source>
        <dbReference type="Proteomes" id="UP000050424"/>
    </source>
</evidence>
<dbReference type="InterPro" id="IPR000571">
    <property type="entry name" value="Znf_CCCH"/>
</dbReference>
<dbReference type="OrthoDB" id="5355510at2759"/>
<evidence type="ECO:0000259" key="3">
    <source>
        <dbReference type="PROSITE" id="PS50103"/>
    </source>
</evidence>
<dbReference type="PROSITE" id="PS50103">
    <property type="entry name" value="ZF_C3H1"/>
    <property type="match status" value="1"/>
</dbReference>
<proteinExistence type="predicted"/>
<feature type="region of interest" description="Disordered" evidence="2">
    <location>
        <begin position="300"/>
        <end position="362"/>
    </location>
</feature>
<comment type="caution">
    <text evidence="4">The sequence shown here is derived from an EMBL/GenBank/DDBJ whole genome shotgun (WGS) entry which is preliminary data.</text>
</comment>
<accession>A0A0P7AQP2</accession>
<keyword evidence="1" id="KW-0479">Metal-binding</keyword>
<sequence>MRQHEKTPPSNARPRGSWIYEDSHQGPQTTAEGKPGVQQDQQDQQGQKDQQAATGTSQRASLSPNWRVPPPIGDFGTWTPGPSNYTLSNTVHSKGESAESSGGGLEGYAYCLDRGNGQYTRLVPADVLPPLNEVPARQPGPGGMVVLPELHAAPPQGVAEMDRQVTVKQERIDNIVATGPNQQKRAKVYCDKWIHDGLCAFTQQGCRYRHEMPFDRATQHSVGLFQGLPNWWRKRQVDIHKQHQIEMHKQRQQEGRPQRPQPAGGSNPSARLAISIPTNQVGIDQNGVAFMNQVGGKNDRIVTSQPRVPLELDQNNRRDVPRTLSATTAGSGWPSSASPSFHAGVQSAGLVNTRRNTWAPRK</sequence>
<evidence type="ECO:0000256" key="1">
    <source>
        <dbReference type="PROSITE-ProRule" id="PRU00723"/>
    </source>
</evidence>
<keyword evidence="1" id="KW-0862">Zinc</keyword>
<gene>
    <name evidence="4" type="ORF">AK830_g10116</name>
</gene>
<feature type="region of interest" description="Disordered" evidence="2">
    <location>
        <begin position="1"/>
        <end position="81"/>
    </location>
</feature>
<dbReference type="STRING" id="78410.A0A0P7AQP2"/>
<feature type="domain" description="C3H1-type" evidence="3">
    <location>
        <begin position="184"/>
        <end position="213"/>
    </location>
</feature>
<feature type="compositionally biased region" description="Low complexity" evidence="2">
    <location>
        <begin position="38"/>
        <end position="51"/>
    </location>
</feature>
<name>A0A0P7AQP2_9HYPO</name>
<keyword evidence="1" id="KW-0863">Zinc-finger</keyword>
<feature type="compositionally biased region" description="Basic and acidic residues" evidence="2">
    <location>
        <begin position="245"/>
        <end position="257"/>
    </location>
</feature>
<feature type="zinc finger region" description="C3H1-type" evidence="1">
    <location>
        <begin position="184"/>
        <end position="213"/>
    </location>
</feature>